<dbReference type="PANTHER" id="PTHR47959:SF1">
    <property type="entry name" value="ATP-DEPENDENT RNA HELICASE DBPA"/>
    <property type="match status" value="1"/>
</dbReference>
<dbReference type="Pfam" id="PF00271">
    <property type="entry name" value="Helicase_C"/>
    <property type="match status" value="1"/>
</dbReference>
<sequence length="476" mass="52019">MTRSFNAPAGARVRRYFSMSDFAQLPLRPDLLGNLSSLGYEAMTPIQAASLPLILKGQDVIAQARTGSGKTAAFGLGLLQKLEVERFRVQSLVLCPTRELADQVARELRKLARAIHNIKILSLCGGQPIGPQIGSLEHGAHIIVGTPGRVVDHLRKGTLQVDDVSLLVLDEADRMLDMGFQDELDAIVAQLPVSRQTLLFSATYPEQIAAIAEHVMNAPERIEVEAGHAHQSIQQFFYPVKSDEERIDGLRLLLMKHRPDSAIVFCNTKRETETVADALRSMGFTALALHGDLEQKARDLVLVRFANKSATVLVATDVAARGLDIDDMDAVFNFHVARDLDVHVHRVGRTGRAGNTGLAFTFFSEKEKHKIEALAEKTGKPIKEANLPAGNQRNQTTYKPPMVTLQIDGGKKQKVRPGDILGALTGKDGIPGKAVGKISVMDNSAFVAVTRDHAKQALEKLSSGKMKGRSFRARRI</sequence>
<comment type="catalytic activity">
    <reaction evidence="8">
        <text>ATP + H2O = ADP + phosphate + H(+)</text>
        <dbReference type="Rhea" id="RHEA:13065"/>
        <dbReference type="ChEBI" id="CHEBI:15377"/>
        <dbReference type="ChEBI" id="CHEBI:15378"/>
        <dbReference type="ChEBI" id="CHEBI:30616"/>
        <dbReference type="ChEBI" id="CHEBI:43474"/>
        <dbReference type="ChEBI" id="CHEBI:456216"/>
        <dbReference type="EC" id="3.6.4.13"/>
    </reaction>
</comment>
<dbReference type="SMART" id="SM00487">
    <property type="entry name" value="DEXDc"/>
    <property type="match status" value="1"/>
</dbReference>
<dbReference type="CDD" id="cd18787">
    <property type="entry name" value="SF2_C_DEAD"/>
    <property type="match status" value="1"/>
</dbReference>
<comment type="caution">
    <text evidence="15">The sequence shown here is derived from an EMBL/GenBank/DDBJ whole genome shotgun (WGS) entry which is preliminary data.</text>
</comment>
<dbReference type="HOGENOM" id="CLU_003041_1_3_6"/>
<keyword evidence="6 11" id="KW-0067">ATP-binding</keyword>
<dbReference type="FunFam" id="3.40.50.300:FF:000108">
    <property type="entry name" value="ATP-dependent RNA helicase RhlE"/>
    <property type="match status" value="1"/>
</dbReference>
<gene>
    <name evidence="15" type="ORF">J057_20710</name>
</gene>
<keyword evidence="4 11" id="KW-0378">Hydrolase</keyword>
<evidence type="ECO:0000256" key="10">
    <source>
        <dbReference type="PROSITE-ProRule" id="PRU00552"/>
    </source>
</evidence>
<feature type="short sequence motif" description="Q motif" evidence="10">
    <location>
        <begin position="20"/>
        <end position="48"/>
    </location>
</feature>
<evidence type="ECO:0000256" key="1">
    <source>
        <dbReference type="ARBA" id="ARBA00012552"/>
    </source>
</evidence>
<dbReference type="GO" id="GO:0005524">
    <property type="term" value="F:ATP binding"/>
    <property type="evidence" value="ECO:0007669"/>
    <property type="project" value="UniProtKB-KW"/>
</dbReference>
<evidence type="ECO:0000256" key="4">
    <source>
        <dbReference type="ARBA" id="ARBA00022801"/>
    </source>
</evidence>
<dbReference type="PROSITE" id="PS51194">
    <property type="entry name" value="HELICASE_CTER"/>
    <property type="match status" value="1"/>
</dbReference>
<dbReference type="STRING" id="626887.J057_20710"/>
<feature type="domain" description="DEAD-box RNA helicase Q" evidence="14">
    <location>
        <begin position="20"/>
        <end position="48"/>
    </location>
</feature>
<dbReference type="GO" id="GO:0003724">
    <property type="term" value="F:RNA helicase activity"/>
    <property type="evidence" value="ECO:0007669"/>
    <property type="project" value="UniProtKB-EC"/>
</dbReference>
<dbReference type="InterPro" id="IPR001650">
    <property type="entry name" value="Helicase_C-like"/>
</dbReference>
<dbReference type="InterPro" id="IPR014014">
    <property type="entry name" value="RNA_helicase_DEAD_Q_motif"/>
</dbReference>
<dbReference type="PROSITE" id="PS00039">
    <property type="entry name" value="DEAD_ATP_HELICASE"/>
    <property type="match status" value="1"/>
</dbReference>
<dbReference type="InterPro" id="IPR005580">
    <property type="entry name" value="DbpA/CsdA_RNA-bd_dom"/>
</dbReference>
<dbReference type="Gene3D" id="3.40.50.300">
    <property type="entry name" value="P-loop containing nucleotide triphosphate hydrolases"/>
    <property type="match status" value="2"/>
</dbReference>
<dbReference type="InterPro" id="IPR027417">
    <property type="entry name" value="P-loop_NTPase"/>
</dbReference>
<reference evidence="15 16" key="1">
    <citation type="journal article" date="2013" name="Genome Announc.">
        <title>Genome Sequence of the Polycyclic Aromatic Hydrocarbon-Degrading Bacterium Strain Marinobacter nanhaiticus D15-8WT.</title>
        <authorList>
            <person name="Cui Z."/>
            <person name="Gao W."/>
            <person name="Li Q."/>
            <person name="Xu G."/>
            <person name="Zheng L."/>
        </authorList>
    </citation>
    <scope>NUCLEOTIDE SEQUENCE [LARGE SCALE GENOMIC DNA]</scope>
    <source>
        <strain evidence="15 16">D15-8W</strain>
    </source>
</reference>
<dbReference type="CDD" id="cd12501">
    <property type="entry name" value="RRM_EcDbpA_like"/>
    <property type="match status" value="1"/>
</dbReference>
<accession>N6WQK6</accession>
<dbReference type="InterPro" id="IPR012677">
    <property type="entry name" value="Nucleotide-bd_a/b_plait_sf"/>
</dbReference>
<dbReference type="GO" id="GO:0016787">
    <property type="term" value="F:hydrolase activity"/>
    <property type="evidence" value="ECO:0007669"/>
    <property type="project" value="UniProtKB-KW"/>
</dbReference>
<evidence type="ECO:0000313" key="15">
    <source>
        <dbReference type="EMBL" id="ENO13856.2"/>
    </source>
</evidence>
<evidence type="ECO:0000259" key="12">
    <source>
        <dbReference type="PROSITE" id="PS51192"/>
    </source>
</evidence>
<dbReference type="EC" id="3.6.4.13" evidence="1"/>
<name>N6WQK6_9GAMM</name>
<dbReference type="PATRIC" id="fig|626887.3.peg.4146"/>
<keyword evidence="5 11" id="KW-0347">Helicase</keyword>
<dbReference type="GO" id="GO:0009266">
    <property type="term" value="P:response to temperature stimulus"/>
    <property type="evidence" value="ECO:0007669"/>
    <property type="project" value="UniProtKB-ARBA"/>
</dbReference>
<evidence type="ECO:0000256" key="3">
    <source>
        <dbReference type="ARBA" id="ARBA00022741"/>
    </source>
</evidence>
<dbReference type="Gene3D" id="3.30.70.330">
    <property type="match status" value="1"/>
</dbReference>
<dbReference type="OrthoDB" id="9805696at2"/>
<dbReference type="CDD" id="cd00268">
    <property type="entry name" value="DEADc"/>
    <property type="match status" value="1"/>
</dbReference>
<dbReference type="GO" id="GO:0003676">
    <property type="term" value="F:nucleic acid binding"/>
    <property type="evidence" value="ECO:0007669"/>
    <property type="project" value="InterPro"/>
</dbReference>
<dbReference type="GO" id="GO:0042255">
    <property type="term" value="P:ribosome assembly"/>
    <property type="evidence" value="ECO:0007669"/>
    <property type="project" value="UniProtKB-ARBA"/>
</dbReference>
<feature type="domain" description="Helicase C-terminal" evidence="13">
    <location>
        <begin position="232"/>
        <end position="393"/>
    </location>
</feature>
<evidence type="ECO:0000256" key="8">
    <source>
        <dbReference type="ARBA" id="ARBA00047984"/>
    </source>
</evidence>
<dbReference type="EMBL" id="APLQ01000014">
    <property type="protein sequence ID" value="ENO13856.2"/>
    <property type="molecule type" value="Genomic_DNA"/>
</dbReference>
<dbReference type="Proteomes" id="UP000013165">
    <property type="component" value="Unassembled WGS sequence"/>
</dbReference>
<dbReference type="InterPro" id="IPR011545">
    <property type="entry name" value="DEAD/DEAH_box_helicase_dom"/>
</dbReference>
<keyword evidence="3 11" id="KW-0547">Nucleotide-binding</keyword>
<dbReference type="eggNOG" id="COG0513">
    <property type="taxonomic scope" value="Bacteria"/>
</dbReference>
<evidence type="ECO:0000259" key="13">
    <source>
        <dbReference type="PROSITE" id="PS51194"/>
    </source>
</evidence>
<proteinExistence type="inferred from homology"/>
<evidence type="ECO:0000256" key="11">
    <source>
        <dbReference type="RuleBase" id="RU000492"/>
    </source>
</evidence>
<evidence type="ECO:0000259" key="14">
    <source>
        <dbReference type="PROSITE" id="PS51195"/>
    </source>
</evidence>
<dbReference type="PANTHER" id="PTHR47959">
    <property type="entry name" value="ATP-DEPENDENT RNA HELICASE RHLE-RELATED"/>
    <property type="match status" value="1"/>
</dbReference>
<evidence type="ECO:0000256" key="2">
    <source>
        <dbReference type="ARBA" id="ARBA00022490"/>
    </source>
</evidence>
<protein>
    <recommendedName>
        <fullName evidence="9">DEAD-box ATP-dependent RNA helicase RhpA</fullName>
        <ecNumber evidence="1">3.6.4.13</ecNumber>
    </recommendedName>
</protein>
<dbReference type="SUPFAM" id="SSF52540">
    <property type="entry name" value="P-loop containing nucleoside triphosphate hydrolases"/>
    <property type="match status" value="1"/>
</dbReference>
<feature type="domain" description="Helicase ATP-binding" evidence="12">
    <location>
        <begin position="51"/>
        <end position="222"/>
    </location>
</feature>
<dbReference type="PROSITE" id="PS51192">
    <property type="entry name" value="HELICASE_ATP_BIND_1"/>
    <property type="match status" value="1"/>
</dbReference>
<keyword evidence="2" id="KW-0963">Cytoplasm</keyword>
<dbReference type="InterPro" id="IPR000629">
    <property type="entry name" value="RNA-helicase_DEAD-box_CS"/>
</dbReference>
<evidence type="ECO:0000313" key="16">
    <source>
        <dbReference type="Proteomes" id="UP000013165"/>
    </source>
</evidence>
<keyword evidence="16" id="KW-1185">Reference proteome</keyword>
<dbReference type="NCBIfam" id="NF008744">
    <property type="entry name" value="PRK11776.1"/>
    <property type="match status" value="1"/>
</dbReference>
<dbReference type="InterPro" id="IPR014001">
    <property type="entry name" value="Helicase_ATP-bd"/>
</dbReference>
<dbReference type="InterPro" id="IPR044742">
    <property type="entry name" value="DEAD/DEAH_RhlB"/>
</dbReference>
<comment type="similarity">
    <text evidence="7 11">Belongs to the DEAD box helicase family.</text>
</comment>
<organism evidence="15 16">
    <name type="scientific">Marinobacter nanhaiticus D15-8W</name>
    <dbReference type="NCBI Taxonomy" id="626887"/>
    <lineage>
        <taxon>Bacteria</taxon>
        <taxon>Pseudomonadati</taxon>
        <taxon>Pseudomonadota</taxon>
        <taxon>Gammaproteobacteria</taxon>
        <taxon>Pseudomonadales</taxon>
        <taxon>Marinobacteraceae</taxon>
        <taxon>Marinobacter</taxon>
    </lineage>
</organism>
<evidence type="ECO:0000256" key="7">
    <source>
        <dbReference type="ARBA" id="ARBA00038437"/>
    </source>
</evidence>
<evidence type="ECO:0000256" key="6">
    <source>
        <dbReference type="ARBA" id="ARBA00022840"/>
    </source>
</evidence>
<dbReference type="PROSITE" id="PS51195">
    <property type="entry name" value="Q_MOTIF"/>
    <property type="match status" value="1"/>
</dbReference>
<dbReference type="AlphaFoldDB" id="N6WQK6"/>
<evidence type="ECO:0000256" key="5">
    <source>
        <dbReference type="ARBA" id="ARBA00022806"/>
    </source>
</evidence>
<dbReference type="SMART" id="SM00490">
    <property type="entry name" value="HELICc"/>
    <property type="match status" value="1"/>
</dbReference>
<dbReference type="Pfam" id="PF00270">
    <property type="entry name" value="DEAD"/>
    <property type="match status" value="1"/>
</dbReference>
<dbReference type="GO" id="GO:0005829">
    <property type="term" value="C:cytosol"/>
    <property type="evidence" value="ECO:0007669"/>
    <property type="project" value="TreeGrafter"/>
</dbReference>
<evidence type="ECO:0000256" key="9">
    <source>
        <dbReference type="ARBA" id="ARBA00074363"/>
    </source>
</evidence>
<dbReference type="InterPro" id="IPR050079">
    <property type="entry name" value="DEAD_box_RNA_helicase"/>
</dbReference>
<dbReference type="Pfam" id="PF03880">
    <property type="entry name" value="DbpA"/>
    <property type="match status" value="1"/>
</dbReference>